<keyword evidence="2" id="KW-1185">Reference proteome</keyword>
<gene>
    <name evidence="1" type="ORF">KTO63_00220</name>
</gene>
<dbReference type="PROSITE" id="PS51257">
    <property type="entry name" value="PROKAR_LIPOPROTEIN"/>
    <property type="match status" value="1"/>
</dbReference>
<dbReference type="Proteomes" id="UP000812270">
    <property type="component" value="Unassembled WGS sequence"/>
</dbReference>
<proteinExistence type="predicted"/>
<dbReference type="AlphaFoldDB" id="A0A9E2W2W5"/>
<reference evidence="1" key="1">
    <citation type="submission" date="2021-06" db="EMBL/GenBank/DDBJ databases">
        <authorList>
            <person name="Huq M.A."/>
        </authorList>
    </citation>
    <scope>NUCLEOTIDE SEQUENCE</scope>
    <source>
        <strain evidence="1">MAH-26</strain>
    </source>
</reference>
<name>A0A9E2W2W5_9BACT</name>
<comment type="caution">
    <text evidence="1">The sequence shown here is derived from an EMBL/GenBank/DDBJ whole genome shotgun (WGS) entry which is preliminary data.</text>
</comment>
<dbReference type="EMBL" id="JAHSPG010000001">
    <property type="protein sequence ID" value="MBV4355548.1"/>
    <property type="molecule type" value="Genomic_DNA"/>
</dbReference>
<organism evidence="1 2">
    <name type="scientific">Pinibacter aurantiacus</name>
    <dbReference type="NCBI Taxonomy" id="2851599"/>
    <lineage>
        <taxon>Bacteria</taxon>
        <taxon>Pseudomonadati</taxon>
        <taxon>Bacteroidota</taxon>
        <taxon>Chitinophagia</taxon>
        <taxon>Chitinophagales</taxon>
        <taxon>Chitinophagaceae</taxon>
        <taxon>Pinibacter</taxon>
    </lineage>
</organism>
<accession>A0A9E2W2W5</accession>
<protein>
    <submittedName>
        <fullName evidence="1">Uncharacterized protein</fullName>
    </submittedName>
</protein>
<dbReference type="RefSeq" id="WP_217789103.1">
    <property type="nucleotide sequence ID" value="NZ_JAHSPG010000001.1"/>
</dbReference>
<evidence type="ECO:0000313" key="2">
    <source>
        <dbReference type="Proteomes" id="UP000812270"/>
    </source>
</evidence>
<evidence type="ECO:0000313" key="1">
    <source>
        <dbReference type="EMBL" id="MBV4355548.1"/>
    </source>
</evidence>
<sequence>MKRLLILLTGITLIATSCTKEESIEPVNPGSDPTGTVNFQPSKKDTYLKVKIMSQGSAAAPDRISTQVSTGQKSTVDGIDFVTWKEQESGQTVLFGYKDHNLYTKVKAASPTTGAVIDLNFIYLNDTASVGYKWTRSAGVGGGYTANMPGEIIEKNITKQVQGKNYTNVTHSRVGLSYIVPGFGELTLAIYDFYIANNIGILKVDTQIFDGFGNQTGLAVSELMEYSIK</sequence>